<comment type="caution">
    <text evidence="1">The sequence shown here is derived from an EMBL/GenBank/DDBJ whole genome shotgun (WGS) entry which is preliminary data.</text>
</comment>
<keyword evidence="2" id="KW-1185">Reference proteome</keyword>
<gene>
    <name evidence="1" type="ORF">B0A75_19945</name>
</gene>
<dbReference type="AlphaFoldDB" id="A0A226HJT9"/>
<reference evidence="1 2" key="1">
    <citation type="submission" date="2016-11" db="EMBL/GenBank/DDBJ databases">
        <title>Whole genomes of Flavobacteriaceae.</title>
        <authorList>
            <person name="Stine C."/>
            <person name="Li C."/>
            <person name="Tadesse D."/>
        </authorList>
    </citation>
    <scope>NUCLEOTIDE SEQUENCE [LARGE SCALE GENOMIC DNA]</scope>
    <source>
        <strain evidence="1 2">CCUG 59446</strain>
    </source>
</reference>
<dbReference type="Proteomes" id="UP000198336">
    <property type="component" value="Unassembled WGS sequence"/>
</dbReference>
<name>A0A226HJT9_9FLAO</name>
<organism evidence="1 2">
    <name type="scientific">Flavobacterium oncorhynchi</name>
    <dbReference type="NCBI Taxonomy" id="728056"/>
    <lineage>
        <taxon>Bacteria</taxon>
        <taxon>Pseudomonadati</taxon>
        <taxon>Bacteroidota</taxon>
        <taxon>Flavobacteriia</taxon>
        <taxon>Flavobacteriales</taxon>
        <taxon>Flavobacteriaceae</taxon>
        <taxon>Flavobacterium</taxon>
    </lineage>
</organism>
<evidence type="ECO:0000313" key="1">
    <source>
        <dbReference type="EMBL" id="OXA94128.1"/>
    </source>
</evidence>
<accession>A0A226HJT9</accession>
<dbReference type="EMBL" id="MUHA01000038">
    <property type="protein sequence ID" value="OXA94128.1"/>
    <property type="molecule type" value="Genomic_DNA"/>
</dbReference>
<dbReference type="RefSeq" id="WP_089056034.1">
    <property type="nucleotide sequence ID" value="NZ_MUHA01000038.1"/>
</dbReference>
<protein>
    <submittedName>
        <fullName evidence="1">Uncharacterized protein</fullName>
    </submittedName>
</protein>
<proteinExistence type="predicted"/>
<dbReference type="PROSITE" id="PS51257">
    <property type="entry name" value="PROKAR_LIPOPROTEIN"/>
    <property type="match status" value="1"/>
</dbReference>
<evidence type="ECO:0000313" key="2">
    <source>
        <dbReference type="Proteomes" id="UP000198336"/>
    </source>
</evidence>
<sequence>MNRIFYYFTFALLYLITVSCSENSLEVIYSTNIEGSIPEEPDNNNSGCSIIGLWGGTFYSEKSCYTTSNYELEIISYDSKTKNVVAHLKMVHPDDPSTVWFSEHVEARYKCIGTFENDRLVINTGIAYINLRNSQCEFCDYNKHEFKIKDCKKLEGRLISSKCEFLNTGKSSINLEKK</sequence>